<evidence type="ECO:0000313" key="10">
    <source>
        <dbReference type="Proteomes" id="UP000386847"/>
    </source>
</evidence>
<dbReference type="EC" id="2.5.1.19" evidence="7"/>
<evidence type="ECO:0000256" key="6">
    <source>
        <dbReference type="ARBA" id="ARBA00044633"/>
    </source>
</evidence>
<comment type="subcellular location">
    <subcellularLocation>
        <location evidence="7">Cytoplasm</location>
    </subcellularLocation>
</comment>
<dbReference type="InterPro" id="IPR023193">
    <property type="entry name" value="EPSP_synthase_CS"/>
</dbReference>
<feature type="binding site" evidence="7">
    <location>
        <position position="421"/>
    </location>
    <ligand>
        <name>phosphoenolpyruvate</name>
        <dbReference type="ChEBI" id="CHEBI:58702"/>
    </ligand>
</feature>
<feature type="binding site" evidence="7">
    <location>
        <position position="376"/>
    </location>
    <ligand>
        <name>3-phosphoshikimate</name>
        <dbReference type="ChEBI" id="CHEBI:145989"/>
    </ligand>
</feature>
<evidence type="ECO:0000256" key="4">
    <source>
        <dbReference type="ARBA" id="ARBA00022679"/>
    </source>
</evidence>
<dbReference type="FunFam" id="3.65.10.10:FF:000011">
    <property type="entry name" value="3-phosphoshikimate 1-carboxyvinyltransferase"/>
    <property type="match status" value="1"/>
</dbReference>
<feature type="domain" description="Enolpyruvate transferase" evidence="8">
    <location>
        <begin position="21"/>
        <end position="453"/>
    </location>
</feature>
<dbReference type="UniPathway" id="UPA00053">
    <property type="reaction ID" value="UER00089"/>
</dbReference>
<dbReference type="PROSITE" id="PS00104">
    <property type="entry name" value="EPSP_SYNTHASE_1"/>
    <property type="match status" value="1"/>
</dbReference>
<sequence length="464" mass="48341">MHGCSRPDPEGFWAAPKLRHALDLEVVIPGSKSATARALVVAALSDGPSTITGGLDARDTQLMRDALRALGVRIHTSFLYGSTSGEAFGTPGSDGAQPLAAGVWRVLPPARFVSSGDIDCGLAGTVARFVLPITAMAEGRTYVHGDQAMSARPIRPLLDALIDLGAGIPDGAFGIPLTVTGRPDLPGGPVIIDSSASSQFVSGLLLSGSRFRHGLDLRHVGPTLPSLPHIQMTIDILREHGVRIEEPEPAHWVVAPGPVRAGDIAIEPDLSTAAPFLAAAVVTDGTVRIPHWPLETNQPGALLLPLLEQLGARVHLEPGPAGRTGTLSVTGPGHWDLDGFDVDLADASELTPVVAALGVLTQGPSRIRGVGHIRGHETDRLAALEANFRSMGADVEQTEDGLVFRPAVLHGGPWGAYADHRLAQAGALLGLVVSGVMIDDIGCTSKTMPSFPSAWWSLATGTGR</sequence>
<comment type="function">
    <text evidence="7">Catalyzes the transfer of the enolpyruvyl moiety of phosphoenolpyruvate (PEP) to the 5-hydroxyl of shikimate-3-phosphate (S3P) to produce enolpyruvyl shikimate-3-phosphate and inorganic phosphate.</text>
</comment>
<keyword evidence="3 7" id="KW-0028">Amino-acid biosynthesis</keyword>
<dbReference type="InterPro" id="IPR006264">
    <property type="entry name" value="EPSP_synthase"/>
</dbReference>
<feature type="binding site" evidence="7">
    <location>
        <position position="32"/>
    </location>
    <ligand>
        <name>phosphoenolpyruvate</name>
        <dbReference type="ChEBI" id="CHEBI:58702"/>
    </ligand>
</feature>
<dbReference type="PANTHER" id="PTHR21090">
    <property type="entry name" value="AROM/DEHYDROQUINATE SYNTHASE"/>
    <property type="match status" value="1"/>
</dbReference>
<gene>
    <name evidence="7 9" type="primary">aroA</name>
    <name evidence="9" type="ORF">Rai3103_13110</name>
</gene>
<comment type="subunit">
    <text evidence="7">Monomer.</text>
</comment>
<reference evidence="9 10" key="1">
    <citation type="submission" date="2019-10" db="EMBL/GenBank/DDBJ databases">
        <title>Genomic analysis of Raineyella sp. CBA3103.</title>
        <authorList>
            <person name="Roh S.W."/>
        </authorList>
    </citation>
    <scope>NUCLEOTIDE SEQUENCE [LARGE SCALE GENOMIC DNA]</scope>
    <source>
        <strain evidence="9 10">CBA3103</strain>
    </source>
</reference>
<feature type="binding site" evidence="7">
    <location>
        <position position="32"/>
    </location>
    <ligand>
        <name>3-phosphoshikimate</name>
        <dbReference type="ChEBI" id="CHEBI:145989"/>
    </ligand>
</feature>
<dbReference type="Gene3D" id="3.65.10.10">
    <property type="entry name" value="Enolpyruvate transferase domain"/>
    <property type="match status" value="2"/>
</dbReference>
<dbReference type="NCBIfam" id="TIGR01356">
    <property type="entry name" value="aroA"/>
    <property type="match status" value="1"/>
</dbReference>
<organism evidence="9 10">
    <name type="scientific">Raineyella fluvialis</name>
    <dbReference type="NCBI Taxonomy" id="2662261"/>
    <lineage>
        <taxon>Bacteria</taxon>
        <taxon>Bacillati</taxon>
        <taxon>Actinomycetota</taxon>
        <taxon>Actinomycetes</taxon>
        <taxon>Propionibacteriales</taxon>
        <taxon>Propionibacteriaceae</taxon>
        <taxon>Raineyella</taxon>
    </lineage>
</organism>
<keyword evidence="7" id="KW-0963">Cytoplasm</keyword>
<evidence type="ECO:0000256" key="2">
    <source>
        <dbReference type="ARBA" id="ARBA00009948"/>
    </source>
</evidence>
<comment type="pathway">
    <text evidence="1 7">Metabolic intermediate biosynthesis; chorismate biosynthesis; chorismate from D-erythrose 4-phosphate and phosphoenolpyruvate: step 6/7.</text>
</comment>
<dbReference type="EMBL" id="CP045725">
    <property type="protein sequence ID" value="QGF24434.1"/>
    <property type="molecule type" value="Genomic_DNA"/>
</dbReference>
<name>A0A5Q2FFZ5_9ACTN</name>
<feature type="binding site" evidence="7">
    <location>
        <position position="37"/>
    </location>
    <ligand>
        <name>3-phosphoshikimate</name>
        <dbReference type="ChEBI" id="CHEBI:145989"/>
    </ligand>
</feature>
<accession>A0A5Q2FFZ5</accession>
<protein>
    <recommendedName>
        <fullName evidence="7">3-phosphoshikimate 1-carboxyvinyltransferase</fullName>
        <ecNumber evidence="7">2.5.1.19</ecNumber>
    </recommendedName>
    <alternativeName>
        <fullName evidence="7">5-enolpyruvylshikimate-3-phosphate synthase</fullName>
        <shortName evidence="7">EPSP synthase</shortName>
        <shortName evidence="7">EPSPS</shortName>
    </alternativeName>
</protein>
<comment type="similarity">
    <text evidence="2 7">Belongs to the EPSP synthase family.</text>
</comment>
<feature type="binding site" evidence="7">
    <location>
        <position position="152"/>
    </location>
    <ligand>
        <name>phosphoenolpyruvate</name>
        <dbReference type="ChEBI" id="CHEBI:58702"/>
    </ligand>
</feature>
<feature type="binding site" evidence="7">
    <location>
        <position position="226"/>
    </location>
    <ligand>
        <name>3-phosphoshikimate</name>
        <dbReference type="ChEBI" id="CHEBI:145989"/>
    </ligand>
</feature>
<dbReference type="InterPro" id="IPR036968">
    <property type="entry name" value="Enolpyruvate_Tfrase_sf"/>
</dbReference>
<evidence type="ECO:0000256" key="7">
    <source>
        <dbReference type="HAMAP-Rule" id="MF_00210"/>
    </source>
</evidence>
<comment type="catalytic activity">
    <reaction evidence="6">
        <text>3-phosphoshikimate + phosphoenolpyruvate = 5-O-(1-carboxyvinyl)-3-phosphoshikimate + phosphate</text>
        <dbReference type="Rhea" id="RHEA:21256"/>
        <dbReference type="ChEBI" id="CHEBI:43474"/>
        <dbReference type="ChEBI" id="CHEBI:57701"/>
        <dbReference type="ChEBI" id="CHEBI:58702"/>
        <dbReference type="ChEBI" id="CHEBI:145989"/>
        <dbReference type="EC" id="2.5.1.19"/>
    </reaction>
    <physiologicalReaction direction="left-to-right" evidence="6">
        <dbReference type="Rhea" id="RHEA:21257"/>
    </physiologicalReaction>
</comment>
<feature type="binding site" evidence="7">
    <location>
        <position position="380"/>
    </location>
    <ligand>
        <name>phosphoenolpyruvate</name>
        <dbReference type="ChEBI" id="CHEBI:58702"/>
    </ligand>
</feature>
<dbReference type="GO" id="GO:0009423">
    <property type="term" value="P:chorismate biosynthetic process"/>
    <property type="evidence" value="ECO:0007669"/>
    <property type="project" value="UniProtKB-UniRule"/>
</dbReference>
<evidence type="ECO:0000259" key="8">
    <source>
        <dbReference type="Pfam" id="PF00275"/>
    </source>
</evidence>
<dbReference type="PIRSF" id="PIRSF000505">
    <property type="entry name" value="EPSPS"/>
    <property type="match status" value="1"/>
</dbReference>
<feature type="binding site" evidence="7">
    <location>
        <position position="199"/>
    </location>
    <ligand>
        <name>phosphoenolpyruvate</name>
        <dbReference type="ChEBI" id="CHEBI:58702"/>
    </ligand>
</feature>
<feature type="binding site" evidence="7">
    <location>
        <position position="33"/>
    </location>
    <ligand>
        <name>3-phosphoshikimate</name>
        <dbReference type="ChEBI" id="CHEBI:145989"/>
    </ligand>
</feature>
<dbReference type="InterPro" id="IPR001986">
    <property type="entry name" value="Enolpyruvate_Tfrase_dom"/>
</dbReference>
<feature type="binding site" evidence="7">
    <location>
        <position position="198"/>
    </location>
    <ligand>
        <name>3-phosphoshikimate</name>
        <dbReference type="ChEBI" id="CHEBI:145989"/>
    </ligand>
</feature>
<dbReference type="PANTHER" id="PTHR21090:SF5">
    <property type="entry name" value="PENTAFUNCTIONAL AROM POLYPEPTIDE"/>
    <property type="match status" value="1"/>
</dbReference>
<keyword evidence="4 7" id="KW-0808">Transferase</keyword>
<dbReference type="Proteomes" id="UP000386847">
    <property type="component" value="Chromosome"/>
</dbReference>
<keyword evidence="10" id="KW-1185">Reference proteome</keyword>
<proteinExistence type="inferred from homology"/>
<dbReference type="SUPFAM" id="SSF55205">
    <property type="entry name" value="EPT/RTPC-like"/>
    <property type="match status" value="1"/>
</dbReference>
<dbReference type="CDD" id="cd01556">
    <property type="entry name" value="EPSP_synthase"/>
    <property type="match status" value="1"/>
</dbReference>
<dbReference type="InterPro" id="IPR013792">
    <property type="entry name" value="RNA3'P_cycl/enolpyr_Trfase_a/b"/>
</dbReference>
<evidence type="ECO:0000256" key="3">
    <source>
        <dbReference type="ARBA" id="ARBA00022605"/>
    </source>
</evidence>
<feature type="binding site" evidence="7">
    <location>
        <position position="349"/>
    </location>
    <ligand>
        <name>3-phosphoshikimate</name>
        <dbReference type="ChEBI" id="CHEBI:145989"/>
    </ligand>
</feature>
<dbReference type="HAMAP" id="MF_00210">
    <property type="entry name" value="EPSP_synth"/>
    <property type="match status" value="1"/>
</dbReference>
<dbReference type="GO" id="GO:0005737">
    <property type="term" value="C:cytoplasm"/>
    <property type="evidence" value="ECO:0007669"/>
    <property type="project" value="UniProtKB-SubCell"/>
</dbReference>
<dbReference type="PROSITE" id="PS00885">
    <property type="entry name" value="EPSP_SYNTHASE_2"/>
    <property type="match status" value="1"/>
</dbReference>
<comment type="caution">
    <text evidence="7">Lacks conserved residue(s) required for the propagation of feature annotation.</text>
</comment>
<feature type="active site" description="Proton acceptor" evidence="7">
    <location>
        <position position="349"/>
    </location>
</feature>
<feature type="binding site" evidence="7">
    <location>
        <position position="199"/>
    </location>
    <ligand>
        <name>3-phosphoshikimate</name>
        <dbReference type="ChEBI" id="CHEBI:145989"/>
    </ligand>
</feature>
<evidence type="ECO:0000256" key="1">
    <source>
        <dbReference type="ARBA" id="ARBA00004811"/>
    </source>
</evidence>
<evidence type="ECO:0000313" key="9">
    <source>
        <dbReference type="EMBL" id="QGF24434.1"/>
    </source>
</evidence>
<evidence type="ECO:0000256" key="5">
    <source>
        <dbReference type="ARBA" id="ARBA00023141"/>
    </source>
</evidence>
<feature type="binding site" evidence="7">
    <location>
        <position position="124"/>
    </location>
    <ligand>
        <name>phosphoenolpyruvate</name>
        <dbReference type="ChEBI" id="CHEBI:58702"/>
    </ligand>
</feature>
<dbReference type="AlphaFoldDB" id="A0A5Q2FFZ5"/>
<dbReference type="Pfam" id="PF00275">
    <property type="entry name" value="EPSP_synthase"/>
    <property type="match status" value="1"/>
</dbReference>
<dbReference type="GO" id="GO:0009073">
    <property type="term" value="P:aromatic amino acid family biosynthetic process"/>
    <property type="evidence" value="ECO:0007669"/>
    <property type="project" value="UniProtKB-KW"/>
</dbReference>
<keyword evidence="5 7" id="KW-0057">Aromatic amino acid biosynthesis</keyword>
<feature type="binding site" evidence="7">
    <location>
        <position position="446"/>
    </location>
    <ligand>
        <name>phosphoenolpyruvate</name>
        <dbReference type="ChEBI" id="CHEBI:58702"/>
    </ligand>
</feature>
<dbReference type="GO" id="GO:0003866">
    <property type="term" value="F:3-phosphoshikimate 1-carboxyvinyltransferase activity"/>
    <property type="evidence" value="ECO:0007669"/>
    <property type="project" value="UniProtKB-UniRule"/>
</dbReference>
<dbReference type="KEGG" id="rain:Rai3103_13110"/>
<feature type="binding site" evidence="7">
    <location>
        <position position="197"/>
    </location>
    <ligand>
        <name>3-phosphoshikimate</name>
        <dbReference type="ChEBI" id="CHEBI:145989"/>
    </ligand>
</feature>
<dbReference type="GO" id="GO:0008652">
    <property type="term" value="P:amino acid biosynthetic process"/>
    <property type="evidence" value="ECO:0007669"/>
    <property type="project" value="UniProtKB-KW"/>
</dbReference>